<accession>A0A1E2USY6</accession>
<dbReference type="STRING" id="1818881.A3196_12840"/>
<dbReference type="Proteomes" id="UP000094849">
    <property type="component" value="Unassembled WGS sequence"/>
</dbReference>
<dbReference type="RefSeq" id="WP_069014349.1">
    <property type="nucleotide sequence ID" value="NZ_LVJW01000003.1"/>
</dbReference>
<evidence type="ECO:0000313" key="1">
    <source>
        <dbReference type="EMBL" id="ODB97564.1"/>
    </source>
</evidence>
<evidence type="ECO:0000313" key="2">
    <source>
        <dbReference type="Proteomes" id="UP000094849"/>
    </source>
</evidence>
<gene>
    <name evidence="1" type="ORF">A3196_12840</name>
</gene>
<comment type="caution">
    <text evidence="1">The sequence shown here is derived from an EMBL/GenBank/DDBJ whole genome shotgun (WGS) entry which is preliminary data.</text>
</comment>
<organism evidence="1 2">
    <name type="scientific">Candidatus Thiodiazotropha endoloripes</name>
    <dbReference type="NCBI Taxonomy" id="1818881"/>
    <lineage>
        <taxon>Bacteria</taxon>
        <taxon>Pseudomonadati</taxon>
        <taxon>Pseudomonadota</taxon>
        <taxon>Gammaproteobacteria</taxon>
        <taxon>Chromatiales</taxon>
        <taxon>Sedimenticolaceae</taxon>
        <taxon>Candidatus Thiodiazotropha</taxon>
    </lineage>
</organism>
<keyword evidence="2" id="KW-1185">Reference proteome</keyword>
<sequence length="106" mass="11297">MSQISELISSLPTIPDSQTTPLSSLEYERLRKLSTICNSEIYSITLGIAAIGNIYSDVAHQIQDEETINIGQLLAVLAGTVDGLRNIESKVSSVVDSHHGAIGGET</sequence>
<dbReference type="EMBL" id="LVJZ01000003">
    <property type="protein sequence ID" value="ODB97564.1"/>
    <property type="molecule type" value="Genomic_DNA"/>
</dbReference>
<reference evidence="1 2" key="1">
    <citation type="submission" date="2016-03" db="EMBL/GenBank/DDBJ databases">
        <title>Chemosynthetic sulphur-oxidizing symbionts of marine invertebrate animals are capable of nitrogen fixation.</title>
        <authorList>
            <person name="Petersen J.M."/>
            <person name="Kemper A."/>
            <person name="Gruber-Vodicka H."/>
            <person name="Cardini U."/>
            <person name="Geest Mvander."/>
            <person name="Kleiner M."/>
            <person name="Bulgheresi S."/>
            <person name="Fussmann M."/>
            <person name="Herbold C."/>
            <person name="Seah B.K.B."/>
            <person name="Antony C.Paul."/>
            <person name="Liu D."/>
            <person name="Belitz A."/>
            <person name="Weber M."/>
        </authorList>
    </citation>
    <scope>NUCLEOTIDE SEQUENCE [LARGE SCALE GENOMIC DNA]</scope>
    <source>
        <strain evidence="1">G_D</strain>
    </source>
</reference>
<name>A0A1E2USY6_9GAMM</name>
<proteinExistence type="predicted"/>
<dbReference type="AlphaFoldDB" id="A0A1E2USY6"/>
<protein>
    <submittedName>
        <fullName evidence="1">Uncharacterized protein</fullName>
    </submittedName>
</protein>